<feature type="compositionally biased region" description="Polar residues" evidence="11">
    <location>
        <begin position="11"/>
        <end position="26"/>
    </location>
</feature>
<keyword evidence="4" id="KW-0963">Cytoplasm</keyword>
<protein>
    <recommendedName>
        <fullName evidence="3">DAZ-associated protein 2</fullName>
    </recommendedName>
    <alternativeName>
        <fullName evidence="8">Deleted in azoospermia-associated protein 2</fullName>
    </alternativeName>
    <alternativeName>
        <fullName evidence="9">Proline-rich transcript in brain protein</fullName>
    </alternativeName>
</protein>
<keyword evidence="6" id="KW-0832">Ubl conjugation</keyword>
<dbReference type="GO" id="GO:0016607">
    <property type="term" value="C:nuclear speck"/>
    <property type="evidence" value="ECO:0007669"/>
    <property type="project" value="UniProtKB-SubCell"/>
</dbReference>
<dbReference type="PANTHER" id="PTHR31638">
    <property type="entry name" value="DAZ-ASSOCIATED PROTEIN 2"/>
    <property type="match status" value="1"/>
</dbReference>
<dbReference type="PANTHER" id="PTHR31638:SF3">
    <property type="entry name" value="DAZ-ASSOCIATED PROTEIN 2"/>
    <property type="match status" value="1"/>
</dbReference>
<evidence type="ECO:0000313" key="12">
    <source>
        <dbReference type="EnsemblMetazoa" id="MDOA005892-PA"/>
    </source>
</evidence>
<comment type="function">
    <text evidence="10">In unstressed cells, promotes SIAH1-mediated polyubiquitination and degradation of the serine/threonine-protein kinase HIPK2, probably by acting as a loading factor that potentiates complex formation between HIPK2 and ubiquitin ligase SIAH1. In response to DNA damage, localizes to the nucleus following phosphorylation by HIPK2 and modulates the expression of a subset of TP53/p53 target genes by binding to TP53 at target gene promoters. This limits the expression of a number of cell death-mediating TP53 target genes, reducing DNA damage-induced cell death. Enhances the binding of transcription factor TCF7L2/TCF4, a Wnt signaling pathway effector, to the promoters of target genes. Plays a role in stress granule formation.</text>
</comment>
<evidence type="ECO:0000256" key="5">
    <source>
        <dbReference type="ARBA" id="ARBA00022553"/>
    </source>
</evidence>
<evidence type="ECO:0000256" key="9">
    <source>
        <dbReference type="ARBA" id="ARBA00034352"/>
    </source>
</evidence>
<sequence length="167" mass="18203">MSKSDGKSGNIYPTASTETGFVNDNFQRGPPPPSYEEALRMSTAPSTYAQSQCYQQPTQQPYQFPTQQTMTYAPSAGPSSSYGYVNPYPAHIQQHQNYYNTGAIANVSHMSPSHNVLEFHKRAELRTTANGAITVPPPPPGCAPTPAQLAAMSAQPVMIKKKKNSFF</sequence>
<dbReference type="AlphaFoldDB" id="A0A1I8MKJ4"/>
<evidence type="ECO:0000256" key="4">
    <source>
        <dbReference type="ARBA" id="ARBA00022490"/>
    </source>
</evidence>
<proteinExistence type="predicted"/>
<evidence type="ECO:0000256" key="1">
    <source>
        <dbReference type="ARBA" id="ARBA00004210"/>
    </source>
</evidence>
<dbReference type="Pfam" id="PF11029">
    <property type="entry name" value="DAZAP2"/>
    <property type="match status" value="1"/>
</dbReference>
<comment type="subcellular location">
    <subcellularLocation>
        <location evidence="1">Cytoplasm</location>
        <location evidence="1">Stress granule</location>
    </subcellularLocation>
    <subcellularLocation>
        <location evidence="2">Nucleus speckle</location>
    </subcellularLocation>
</comment>
<evidence type="ECO:0000256" key="11">
    <source>
        <dbReference type="SAM" id="MobiDB-lite"/>
    </source>
</evidence>
<feature type="region of interest" description="Disordered" evidence="11">
    <location>
        <begin position="1"/>
        <end position="37"/>
    </location>
</feature>
<evidence type="ECO:0000256" key="10">
    <source>
        <dbReference type="ARBA" id="ARBA00045449"/>
    </source>
</evidence>
<evidence type="ECO:0000256" key="8">
    <source>
        <dbReference type="ARBA" id="ARBA00032174"/>
    </source>
</evidence>
<dbReference type="VEuPathDB" id="VectorBase:MDOMA2_005320"/>
<accession>A0A1I8MKJ4</accession>
<dbReference type="EnsemblMetazoa" id="MDOA005892-RA">
    <property type="protein sequence ID" value="MDOA005892-PA"/>
    <property type="gene ID" value="MDOA005892"/>
</dbReference>
<keyword evidence="5" id="KW-0597">Phosphoprotein</keyword>
<dbReference type="GO" id="GO:0010494">
    <property type="term" value="C:cytoplasmic stress granule"/>
    <property type="evidence" value="ECO:0007669"/>
    <property type="project" value="UniProtKB-SubCell"/>
</dbReference>
<dbReference type="InterPro" id="IPR022730">
    <property type="entry name" value="DAZ_assoc-2"/>
</dbReference>
<dbReference type="VEuPathDB" id="VectorBase:MDOA005892"/>
<evidence type="ECO:0000256" key="6">
    <source>
        <dbReference type="ARBA" id="ARBA00022843"/>
    </source>
</evidence>
<evidence type="ECO:0000256" key="3">
    <source>
        <dbReference type="ARBA" id="ARBA00014066"/>
    </source>
</evidence>
<reference evidence="12" key="1">
    <citation type="submission" date="2020-05" db="UniProtKB">
        <authorList>
            <consortium name="EnsemblMetazoa"/>
        </authorList>
    </citation>
    <scope>IDENTIFICATION</scope>
    <source>
        <strain evidence="12">Aabys</strain>
    </source>
</reference>
<keyword evidence="7" id="KW-0539">Nucleus</keyword>
<evidence type="ECO:0000256" key="7">
    <source>
        <dbReference type="ARBA" id="ARBA00023242"/>
    </source>
</evidence>
<organism evidence="12">
    <name type="scientific">Musca domestica</name>
    <name type="common">House fly</name>
    <dbReference type="NCBI Taxonomy" id="7370"/>
    <lineage>
        <taxon>Eukaryota</taxon>
        <taxon>Metazoa</taxon>
        <taxon>Ecdysozoa</taxon>
        <taxon>Arthropoda</taxon>
        <taxon>Hexapoda</taxon>
        <taxon>Insecta</taxon>
        <taxon>Pterygota</taxon>
        <taxon>Neoptera</taxon>
        <taxon>Endopterygota</taxon>
        <taxon>Diptera</taxon>
        <taxon>Brachycera</taxon>
        <taxon>Muscomorpha</taxon>
        <taxon>Muscoidea</taxon>
        <taxon>Muscidae</taxon>
        <taxon>Musca</taxon>
    </lineage>
</organism>
<evidence type="ECO:0000256" key="2">
    <source>
        <dbReference type="ARBA" id="ARBA00004324"/>
    </source>
</evidence>
<name>A0A1I8MKJ4_MUSDO</name>